<evidence type="ECO:0000313" key="2">
    <source>
        <dbReference type="EMBL" id="NYE41658.1"/>
    </source>
</evidence>
<dbReference type="Proteomes" id="UP000498980">
    <property type="component" value="Unassembled WGS sequence"/>
</dbReference>
<reference evidence="2 4" key="2">
    <citation type="submission" date="2020-07" db="EMBL/GenBank/DDBJ databases">
        <title>Sequencing the genomes of 1000 actinobacteria strains.</title>
        <authorList>
            <person name="Klenk H.-P."/>
        </authorList>
    </citation>
    <scope>NUCLEOTIDE SEQUENCE [LARGE SCALE GENOMIC DNA]</scope>
    <source>
        <strain evidence="2 4">DSM 41455</strain>
    </source>
</reference>
<sequence>MSSGPGATRTTLLRYADFDGDTEPDTVVRTYRGEGADLIALYPSATPDRPRVTCSTTLFLP</sequence>
<gene>
    <name evidence="2" type="ORF">HEB29_002669</name>
    <name evidence="1" type="ORF">Sfulv_28370</name>
</gene>
<organism evidence="1 3">
    <name type="scientific">Streptomyces fulvorobeus</name>
    <dbReference type="NCBI Taxonomy" id="284028"/>
    <lineage>
        <taxon>Bacteria</taxon>
        <taxon>Bacillati</taxon>
        <taxon>Actinomycetota</taxon>
        <taxon>Actinomycetes</taxon>
        <taxon>Kitasatosporales</taxon>
        <taxon>Streptomycetaceae</taxon>
        <taxon>Streptomyces</taxon>
    </lineage>
</organism>
<name>A0A7J0C8H8_9ACTN</name>
<accession>A0A7J0C8H8</accession>
<evidence type="ECO:0000313" key="4">
    <source>
        <dbReference type="Proteomes" id="UP000530403"/>
    </source>
</evidence>
<dbReference type="EMBL" id="BLWC01000001">
    <property type="protein sequence ID" value="GFM98026.1"/>
    <property type="molecule type" value="Genomic_DNA"/>
</dbReference>
<comment type="caution">
    <text evidence="1">The sequence shown here is derived from an EMBL/GenBank/DDBJ whole genome shotgun (WGS) entry which is preliminary data.</text>
</comment>
<protein>
    <submittedName>
        <fullName evidence="1">Uncharacterized protein</fullName>
    </submittedName>
</protein>
<dbReference type="RefSeq" id="WP_173313917.1">
    <property type="nucleotide sequence ID" value="NZ_BAAAUE010000014.1"/>
</dbReference>
<dbReference type="Proteomes" id="UP000530403">
    <property type="component" value="Unassembled WGS sequence"/>
</dbReference>
<dbReference type="AlphaFoldDB" id="A0A7J0C8H8"/>
<proteinExistence type="predicted"/>
<reference evidence="1 3" key="1">
    <citation type="submission" date="2020-05" db="EMBL/GenBank/DDBJ databases">
        <title>Whole genome shotgun sequence of Streptomyces fulvorobeus NBRC 15897.</title>
        <authorList>
            <person name="Komaki H."/>
            <person name="Tamura T."/>
        </authorList>
    </citation>
    <scope>NUCLEOTIDE SEQUENCE [LARGE SCALE GENOMIC DNA]</scope>
    <source>
        <strain evidence="1 3">NBRC 15897</strain>
    </source>
</reference>
<evidence type="ECO:0000313" key="3">
    <source>
        <dbReference type="Proteomes" id="UP000498980"/>
    </source>
</evidence>
<evidence type="ECO:0000313" key="1">
    <source>
        <dbReference type="EMBL" id="GFM98026.1"/>
    </source>
</evidence>
<dbReference type="EMBL" id="JACCCF010000001">
    <property type="protein sequence ID" value="NYE41658.1"/>
    <property type="molecule type" value="Genomic_DNA"/>
</dbReference>
<keyword evidence="3" id="KW-1185">Reference proteome</keyword>